<dbReference type="GO" id="GO:0000287">
    <property type="term" value="F:magnesium ion binding"/>
    <property type="evidence" value="ECO:0007669"/>
    <property type="project" value="UniProtKB-UniRule"/>
</dbReference>
<comment type="caution">
    <text evidence="13">The sequence shown here is derived from an EMBL/GenBank/DDBJ whole genome shotgun (WGS) entry which is preliminary data.</text>
</comment>
<organism evidence="13 14">
    <name type="scientific">Shouchella clausii</name>
    <name type="common">Alkalihalobacillus clausii</name>
    <dbReference type="NCBI Taxonomy" id="79880"/>
    <lineage>
        <taxon>Bacteria</taxon>
        <taxon>Bacillati</taxon>
        <taxon>Bacillota</taxon>
        <taxon>Bacilli</taxon>
        <taxon>Bacillales</taxon>
        <taxon>Bacillaceae</taxon>
        <taxon>Shouchella</taxon>
    </lineage>
</organism>
<comment type="similarity">
    <text evidence="11">Belongs to the P-Pant transferase superfamily. AcpS family.</text>
</comment>
<dbReference type="RefSeq" id="WP_095326829.1">
    <property type="nucleotide sequence ID" value="NZ_JAUPFF010000007.1"/>
</dbReference>
<keyword evidence="9 11" id="KW-0443">Lipid metabolism</keyword>
<dbReference type="GO" id="GO:0005829">
    <property type="term" value="C:cytosol"/>
    <property type="evidence" value="ECO:0007669"/>
    <property type="project" value="TreeGrafter"/>
</dbReference>
<evidence type="ECO:0000256" key="7">
    <source>
        <dbReference type="ARBA" id="ARBA00022832"/>
    </source>
</evidence>
<evidence type="ECO:0000256" key="10">
    <source>
        <dbReference type="ARBA" id="ARBA00023160"/>
    </source>
</evidence>
<dbReference type="InterPro" id="IPR002582">
    <property type="entry name" value="ACPS"/>
</dbReference>
<evidence type="ECO:0000256" key="8">
    <source>
        <dbReference type="ARBA" id="ARBA00022842"/>
    </source>
</evidence>
<keyword evidence="4 11" id="KW-0444">Lipid biosynthesis</keyword>
<keyword evidence="8 11" id="KW-0460">Magnesium</keyword>
<sequence length="117" mass="12885">MIVGIGIDLIELKRIEAAFARQPRFPGRVLTSYEQDQMAQLAPNRQIEYLAGRFAAKEAFAKAKGTGIGAGLSWHDIEIRTEGSGKPYIVVNDDSDRVHLSITHSKEYAAAQVVIET</sequence>
<feature type="binding site" evidence="11">
    <location>
        <position position="58"/>
    </location>
    <ligand>
        <name>Mg(2+)</name>
        <dbReference type="ChEBI" id="CHEBI:18420"/>
    </ligand>
</feature>
<accession>A0A268NXY6</accession>
<dbReference type="PANTHER" id="PTHR12215:SF10">
    <property type="entry name" value="L-AMINOADIPATE-SEMIALDEHYDE DEHYDROGENASE-PHOSPHOPANTETHEINYL TRANSFERASE"/>
    <property type="match status" value="1"/>
</dbReference>
<keyword evidence="10 11" id="KW-0275">Fatty acid biosynthesis</keyword>
<comment type="cofactor">
    <cofactor evidence="1 11">
        <name>Mg(2+)</name>
        <dbReference type="ChEBI" id="CHEBI:18420"/>
    </cofactor>
</comment>
<evidence type="ECO:0000256" key="9">
    <source>
        <dbReference type="ARBA" id="ARBA00023098"/>
    </source>
</evidence>
<evidence type="ECO:0000256" key="4">
    <source>
        <dbReference type="ARBA" id="ARBA00022516"/>
    </source>
</evidence>
<dbReference type="GO" id="GO:0019878">
    <property type="term" value="P:lysine biosynthetic process via aminoadipic acid"/>
    <property type="evidence" value="ECO:0007669"/>
    <property type="project" value="TreeGrafter"/>
</dbReference>
<dbReference type="PANTHER" id="PTHR12215">
    <property type="entry name" value="PHOSPHOPANTETHEINE TRANSFERASE"/>
    <property type="match status" value="1"/>
</dbReference>
<keyword evidence="7 11" id="KW-0276">Fatty acid metabolism</keyword>
<name>A0A268NXY6_SHOCL</name>
<dbReference type="AlphaFoldDB" id="A0A268NXY6"/>
<dbReference type="NCBIfam" id="TIGR00556">
    <property type="entry name" value="pantethn_trn"/>
    <property type="match status" value="1"/>
</dbReference>
<feature type="domain" description="4'-phosphopantetheinyl transferase" evidence="12">
    <location>
        <begin position="4"/>
        <end position="111"/>
    </location>
</feature>
<dbReference type="InterPro" id="IPR004568">
    <property type="entry name" value="Ppantetheine-prot_Trfase_dom"/>
</dbReference>
<keyword evidence="3 11" id="KW-0963">Cytoplasm</keyword>
<evidence type="ECO:0000256" key="3">
    <source>
        <dbReference type="ARBA" id="ARBA00022490"/>
    </source>
</evidence>
<comment type="similarity">
    <text evidence="2">Belongs to the P-Pant transferase superfamily. Gsp/Sfp/HetI/AcpT family.</text>
</comment>
<comment type="subcellular location">
    <subcellularLocation>
        <location evidence="11">Cytoplasm</location>
    </subcellularLocation>
</comment>
<feature type="binding site" evidence="11">
    <location>
        <position position="8"/>
    </location>
    <ligand>
        <name>Mg(2+)</name>
        <dbReference type="ChEBI" id="CHEBI:18420"/>
    </ligand>
</feature>
<dbReference type="EC" id="2.7.8.7" evidence="11"/>
<dbReference type="InterPro" id="IPR050559">
    <property type="entry name" value="P-Pant_transferase_sf"/>
</dbReference>
<dbReference type="NCBIfam" id="TIGR00516">
    <property type="entry name" value="acpS"/>
    <property type="match status" value="1"/>
</dbReference>
<dbReference type="InterPro" id="IPR037143">
    <property type="entry name" value="4-PPantetheinyl_Trfase_dom_sf"/>
</dbReference>
<evidence type="ECO:0000256" key="11">
    <source>
        <dbReference type="HAMAP-Rule" id="MF_00101"/>
    </source>
</evidence>
<proteinExistence type="inferred from homology"/>
<evidence type="ECO:0000313" key="13">
    <source>
        <dbReference type="EMBL" id="PAE88367.1"/>
    </source>
</evidence>
<reference evidence="13 14" key="1">
    <citation type="submission" date="2017-07" db="EMBL/GenBank/DDBJ databases">
        <title>Isolation and whole genome analysis of endospore-forming bacteria from heroin.</title>
        <authorList>
            <person name="Kalinowski J."/>
            <person name="Ahrens B."/>
            <person name="Al-Dilaimi A."/>
            <person name="Winkler A."/>
            <person name="Wibberg D."/>
            <person name="Schleenbecker U."/>
            <person name="Ruckert C."/>
            <person name="Wolfel R."/>
            <person name="Grass G."/>
        </authorList>
    </citation>
    <scope>NUCLEOTIDE SEQUENCE [LARGE SCALE GENOMIC DNA]</scope>
    <source>
        <strain evidence="13 14">7539</strain>
    </source>
</reference>
<comment type="function">
    <text evidence="11">Transfers the 4'-phosphopantetheine moiety from coenzyme A to a Ser of acyl-carrier-protein.</text>
</comment>
<dbReference type="HAMAP" id="MF_00101">
    <property type="entry name" value="AcpS"/>
    <property type="match status" value="1"/>
</dbReference>
<dbReference type="EMBL" id="NPCC01000017">
    <property type="protein sequence ID" value="PAE88367.1"/>
    <property type="molecule type" value="Genomic_DNA"/>
</dbReference>
<dbReference type="InterPro" id="IPR008278">
    <property type="entry name" value="4-PPantetheinyl_Trfase_dom"/>
</dbReference>
<keyword evidence="5 11" id="KW-0808">Transferase</keyword>
<dbReference type="GO" id="GO:0006633">
    <property type="term" value="P:fatty acid biosynthetic process"/>
    <property type="evidence" value="ECO:0007669"/>
    <property type="project" value="UniProtKB-UniRule"/>
</dbReference>
<evidence type="ECO:0000313" key="14">
    <source>
        <dbReference type="Proteomes" id="UP000216207"/>
    </source>
</evidence>
<evidence type="ECO:0000259" key="12">
    <source>
        <dbReference type="Pfam" id="PF01648"/>
    </source>
</evidence>
<dbReference type="Gene3D" id="3.90.470.20">
    <property type="entry name" value="4'-phosphopantetheinyl transferase domain"/>
    <property type="match status" value="1"/>
</dbReference>
<keyword evidence="6 11" id="KW-0479">Metal-binding</keyword>
<gene>
    <name evidence="11" type="primary">acpS</name>
    <name evidence="13" type="ORF">CHH72_13915</name>
</gene>
<dbReference type="Pfam" id="PF01648">
    <property type="entry name" value="ACPS"/>
    <property type="match status" value="1"/>
</dbReference>
<evidence type="ECO:0000256" key="6">
    <source>
        <dbReference type="ARBA" id="ARBA00022723"/>
    </source>
</evidence>
<dbReference type="GO" id="GO:0008897">
    <property type="term" value="F:holo-[acyl-carrier-protein] synthase activity"/>
    <property type="evidence" value="ECO:0007669"/>
    <property type="project" value="UniProtKB-UniRule"/>
</dbReference>
<evidence type="ECO:0000256" key="1">
    <source>
        <dbReference type="ARBA" id="ARBA00001946"/>
    </source>
</evidence>
<dbReference type="SUPFAM" id="SSF56214">
    <property type="entry name" value="4'-phosphopantetheinyl transferase"/>
    <property type="match status" value="1"/>
</dbReference>
<protein>
    <recommendedName>
        <fullName evidence="11">Holo-[acyl-carrier-protein] synthase</fullName>
        <shortName evidence="11">Holo-ACP synthase</shortName>
        <ecNumber evidence="11">2.7.8.7</ecNumber>
    </recommendedName>
    <alternativeName>
        <fullName evidence="11">4'-phosphopantetheinyl transferase AcpS</fullName>
    </alternativeName>
</protein>
<evidence type="ECO:0000256" key="5">
    <source>
        <dbReference type="ARBA" id="ARBA00022679"/>
    </source>
</evidence>
<dbReference type="Proteomes" id="UP000216207">
    <property type="component" value="Unassembled WGS sequence"/>
</dbReference>
<evidence type="ECO:0000256" key="2">
    <source>
        <dbReference type="ARBA" id="ARBA00010990"/>
    </source>
</evidence>
<comment type="catalytic activity">
    <reaction evidence="11">
        <text>apo-[ACP] + CoA = holo-[ACP] + adenosine 3',5'-bisphosphate + H(+)</text>
        <dbReference type="Rhea" id="RHEA:12068"/>
        <dbReference type="Rhea" id="RHEA-COMP:9685"/>
        <dbReference type="Rhea" id="RHEA-COMP:9690"/>
        <dbReference type="ChEBI" id="CHEBI:15378"/>
        <dbReference type="ChEBI" id="CHEBI:29999"/>
        <dbReference type="ChEBI" id="CHEBI:57287"/>
        <dbReference type="ChEBI" id="CHEBI:58343"/>
        <dbReference type="ChEBI" id="CHEBI:64479"/>
        <dbReference type="EC" id="2.7.8.7"/>
    </reaction>
</comment>